<keyword evidence="4" id="KW-1185">Reference proteome</keyword>
<dbReference type="InterPro" id="IPR007627">
    <property type="entry name" value="RNA_pol_sigma70_r2"/>
</dbReference>
<accession>A0ABS7AHT0</accession>
<protein>
    <recommendedName>
        <fullName evidence="2">RNA polymerase sigma-70 region 2 domain-containing protein</fullName>
    </recommendedName>
</protein>
<gene>
    <name evidence="3" type="ORF">KPL78_28745</name>
</gene>
<dbReference type="Proteomes" id="UP001196565">
    <property type="component" value="Unassembled WGS sequence"/>
</dbReference>
<feature type="domain" description="RNA polymerase sigma-70 region 2" evidence="2">
    <location>
        <begin position="33"/>
        <end position="91"/>
    </location>
</feature>
<evidence type="ECO:0000313" key="4">
    <source>
        <dbReference type="Proteomes" id="UP001196565"/>
    </source>
</evidence>
<reference evidence="3 4" key="1">
    <citation type="submission" date="2021-07" db="EMBL/GenBank/DDBJ databases">
        <authorList>
            <person name="So Y."/>
        </authorList>
    </citation>
    <scope>NUCLEOTIDE SEQUENCE [LARGE SCALE GENOMIC DNA]</scope>
    <source>
        <strain evidence="3 4">HJA6</strain>
    </source>
</reference>
<proteinExistence type="predicted"/>
<dbReference type="Gene3D" id="1.10.1740.10">
    <property type="match status" value="1"/>
</dbReference>
<dbReference type="Pfam" id="PF04542">
    <property type="entry name" value="Sigma70_r2"/>
    <property type="match status" value="1"/>
</dbReference>
<name>A0ABS7AHT0_9PROT</name>
<evidence type="ECO:0000313" key="3">
    <source>
        <dbReference type="EMBL" id="MBW6401868.1"/>
    </source>
</evidence>
<organism evidence="3 4">
    <name type="scientific">Roseomonas alba</name>
    <dbReference type="NCBI Taxonomy" id="2846776"/>
    <lineage>
        <taxon>Bacteria</taxon>
        <taxon>Pseudomonadati</taxon>
        <taxon>Pseudomonadota</taxon>
        <taxon>Alphaproteobacteria</taxon>
        <taxon>Acetobacterales</taxon>
        <taxon>Roseomonadaceae</taxon>
        <taxon>Roseomonas</taxon>
    </lineage>
</organism>
<comment type="caution">
    <text evidence="3">The sequence shown here is derived from an EMBL/GenBank/DDBJ whole genome shotgun (WGS) entry which is preliminary data.</text>
</comment>
<dbReference type="RefSeq" id="WP_219766733.1">
    <property type="nucleotide sequence ID" value="NZ_JAHYBZ010000015.1"/>
</dbReference>
<evidence type="ECO:0000259" key="2">
    <source>
        <dbReference type="Pfam" id="PF04542"/>
    </source>
</evidence>
<evidence type="ECO:0000256" key="1">
    <source>
        <dbReference type="SAM" id="MobiDB-lite"/>
    </source>
</evidence>
<dbReference type="InterPro" id="IPR013325">
    <property type="entry name" value="RNA_pol_sigma_r2"/>
</dbReference>
<dbReference type="EMBL" id="JAHYBZ010000015">
    <property type="protein sequence ID" value="MBW6401868.1"/>
    <property type="molecule type" value="Genomic_DNA"/>
</dbReference>
<dbReference type="SUPFAM" id="SSF88946">
    <property type="entry name" value="Sigma2 domain of RNA polymerase sigma factors"/>
    <property type="match status" value="1"/>
</dbReference>
<feature type="region of interest" description="Disordered" evidence="1">
    <location>
        <begin position="180"/>
        <end position="210"/>
    </location>
</feature>
<sequence length="210" mass="23375">MPAQRTDAPRQPPPWEASELRVALATAAIQAARTARRQHLHRADRDDLRQDILVALLERREQFDPTRGAWSTFAGVVARTLVADQMRARQRPRVTCLPLDLDQFPAGVSATQQDCADADLRLDLQRVAAELPLHPGALLRLLAAMGDVAAAQRADARSCTAFYRAVADLRCWLRASGMRPAARGKRRQPPPTRWEKSPLVSVEKEMPNHA</sequence>